<dbReference type="PANTHER" id="PTHR33327">
    <property type="entry name" value="ENDONUCLEASE"/>
    <property type="match status" value="1"/>
</dbReference>
<dbReference type="RefSeq" id="XP_012240122.2">
    <property type="nucleotide sequence ID" value="XM_012384699.2"/>
</dbReference>
<dbReference type="PANTHER" id="PTHR33327:SF3">
    <property type="entry name" value="RNA-DIRECTED DNA POLYMERASE"/>
    <property type="match status" value="1"/>
</dbReference>
<proteinExistence type="predicted"/>
<dbReference type="Pfam" id="PF23055">
    <property type="entry name" value="DUF7041"/>
    <property type="match status" value="1"/>
</dbReference>
<reference evidence="3" key="1">
    <citation type="submission" date="2025-08" db="UniProtKB">
        <authorList>
            <consortium name="RefSeq"/>
        </authorList>
    </citation>
    <scope>IDENTIFICATION</scope>
</reference>
<protein>
    <submittedName>
        <fullName evidence="3">Uncharacterized protein LOC105680655</fullName>
    </submittedName>
</protein>
<gene>
    <name evidence="3" type="primary">LOC105680655</name>
</gene>
<keyword evidence="2" id="KW-1185">Reference proteome</keyword>
<name>A0A6P3USR7_BOMIM</name>
<dbReference type="KEGG" id="bim:105680655"/>
<evidence type="ECO:0000313" key="3">
    <source>
        <dbReference type="RefSeq" id="XP_012240122.2"/>
    </source>
</evidence>
<sequence length="316" mass="35866">MTSTDKNELGNVDAVNAQLRIPPFWTDDVELWFNVLEAQFKHARITSEKAKFNAVIANIDKPYVRLIRDIVVNPPESGQYVFLKNQLIKRLGELDARRLRKIIESEQIGDRTPSRFYRDLKCLATPAISDELIRTLWEGRLPVYVQHVLAAVQDKRPETLIAIADSIYEIHPELGQVVAVGTDRTTVGGNPTTYGGGVNDAMVAVMNEMKEQITQIQAQSPYNRLFRVTRRGKKMYTIKVNNRDITVSADRLKPAFLVSENLDARTAETRNILIPLEQMNARNESDVNSNNEGNTSNRYVTGRRVHFPDWLQAAFG</sequence>
<dbReference type="Proteomes" id="UP000515180">
    <property type="component" value="Unplaced"/>
</dbReference>
<dbReference type="GeneID" id="105680655"/>
<evidence type="ECO:0000313" key="2">
    <source>
        <dbReference type="Proteomes" id="UP000515180"/>
    </source>
</evidence>
<accession>A0A6P3USR7</accession>
<feature type="domain" description="DUF7041" evidence="1">
    <location>
        <begin position="21"/>
        <end position="103"/>
    </location>
</feature>
<evidence type="ECO:0000259" key="1">
    <source>
        <dbReference type="Pfam" id="PF23055"/>
    </source>
</evidence>
<organism evidence="2 3">
    <name type="scientific">Bombus impatiens</name>
    <name type="common">Bumblebee</name>
    <dbReference type="NCBI Taxonomy" id="132113"/>
    <lineage>
        <taxon>Eukaryota</taxon>
        <taxon>Metazoa</taxon>
        <taxon>Ecdysozoa</taxon>
        <taxon>Arthropoda</taxon>
        <taxon>Hexapoda</taxon>
        <taxon>Insecta</taxon>
        <taxon>Pterygota</taxon>
        <taxon>Neoptera</taxon>
        <taxon>Endopterygota</taxon>
        <taxon>Hymenoptera</taxon>
        <taxon>Apocrita</taxon>
        <taxon>Aculeata</taxon>
        <taxon>Apoidea</taxon>
        <taxon>Anthophila</taxon>
        <taxon>Apidae</taxon>
        <taxon>Bombus</taxon>
        <taxon>Pyrobombus</taxon>
    </lineage>
</organism>
<dbReference type="InterPro" id="IPR055469">
    <property type="entry name" value="DUF7041"/>
</dbReference>
<dbReference type="OrthoDB" id="7612631at2759"/>
<dbReference type="AlphaFoldDB" id="A0A6P3USR7"/>